<dbReference type="Proteomes" id="UP001066276">
    <property type="component" value="Chromosome 8"/>
</dbReference>
<evidence type="ECO:0000313" key="2">
    <source>
        <dbReference type="Proteomes" id="UP001066276"/>
    </source>
</evidence>
<dbReference type="EMBL" id="JANPWB010000012">
    <property type="protein sequence ID" value="KAJ1119818.1"/>
    <property type="molecule type" value="Genomic_DNA"/>
</dbReference>
<sequence length="113" mass="13308">MLDENGCIDEEEWKDVVRQDQVLQELIRNLGREVANKLVRPWMIDVESLEEEKKYVVKRRECAQSKYVDVRKYKGRDVEVGDWVRIRLPGIIVKGSSTFSVPKKDYMCEKVCS</sequence>
<protein>
    <submittedName>
        <fullName evidence="1">Uncharacterized protein</fullName>
    </submittedName>
</protein>
<keyword evidence="2" id="KW-1185">Reference proteome</keyword>
<dbReference type="AlphaFoldDB" id="A0AAV7P2E6"/>
<name>A0AAV7P2E6_PLEWA</name>
<comment type="caution">
    <text evidence="1">The sequence shown here is derived from an EMBL/GenBank/DDBJ whole genome shotgun (WGS) entry which is preliminary data.</text>
</comment>
<accession>A0AAV7P2E6</accession>
<reference evidence="1" key="1">
    <citation type="journal article" date="2022" name="bioRxiv">
        <title>Sequencing and chromosome-scale assembly of the giantPleurodeles waltlgenome.</title>
        <authorList>
            <person name="Brown T."/>
            <person name="Elewa A."/>
            <person name="Iarovenko S."/>
            <person name="Subramanian E."/>
            <person name="Araus A.J."/>
            <person name="Petzold A."/>
            <person name="Susuki M."/>
            <person name="Suzuki K.-i.T."/>
            <person name="Hayashi T."/>
            <person name="Toyoda A."/>
            <person name="Oliveira C."/>
            <person name="Osipova E."/>
            <person name="Leigh N.D."/>
            <person name="Simon A."/>
            <person name="Yun M.H."/>
        </authorList>
    </citation>
    <scope>NUCLEOTIDE SEQUENCE</scope>
    <source>
        <strain evidence="1">20211129_DDA</strain>
        <tissue evidence="1">Liver</tissue>
    </source>
</reference>
<proteinExistence type="predicted"/>
<organism evidence="1 2">
    <name type="scientific">Pleurodeles waltl</name>
    <name type="common">Iberian ribbed newt</name>
    <dbReference type="NCBI Taxonomy" id="8319"/>
    <lineage>
        <taxon>Eukaryota</taxon>
        <taxon>Metazoa</taxon>
        <taxon>Chordata</taxon>
        <taxon>Craniata</taxon>
        <taxon>Vertebrata</taxon>
        <taxon>Euteleostomi</taxon>
        <taxon>Amphibia</taxon>
        <taxon>Batrachia</taxon>
        <taxon>Caudata</taxon>
        <taxon>Salamandroidea</taxon>
        <taxon>Salamandridae</taxon>
        <taxon>Pleurodelinae</taxon>
        <taxon>Pleurodeles</taxon>
    </lineage>
</organism>
<evidence type="ECO:0000313" key="1">
    <source>
        <dbReference type="EMBL" id="KAJ1119818.1"/>
    </source>
</evidence>
<gene>
    <name evidence="1" type="ORF">NDU88_008003</name>
</gene>